<evidence type="ECO:0000313" key="2">
    <source>
        <dbReference type="Proteomes" id="UP000786811"/>
    </source>
</evidence>
<proteinExistence type="predicted"/>
<dbReference type="AlphaFoldDB" id="A0A8J2H9J8"/>
<dbReference type="Proteomes" id="UP000786811">
    <property type="component" value="Unassembled WGS sequence"/>
</dbReference>
<name>A0A8J2H9J8_COTCN</name>
<organism evidence="1 2">
    <name type="scientific">Cotesia congregata</name>
    <name type="common">Parasitoid wasp</name>
    <name type="synonym">Apanteles congregatus</name>
    <dbReference type="NCBI Taxonomy" id="51543"/>
    <lineage>
        <taxon>Eukaryota</taxon>
        <taxon>Metazoa</taxon>
        <taxon>Ecdysozoa</taxon>
        <taxon>Arthropoda</taxon>
        <taxon>Hexapoda</taxon>
        <taxon>Insecta</taxon>
        <taxon>Pterygota</taxon>
        <taxon>Neoptera</taxon>
        <taxon>Endopterygota</taxon>
        <taxon>Hymenoptera</taxon>
        <taxon>Apocrita</taxon>
        <taxon>Ichneumonoidea</taxon>
        <taxon>Braconidae</taxon>
        <taxon>Microgastrinae</taxon>
        <taxon>Cotesia</taxon>
    </lineage>
</organism>
<reference evidence="1" key="1">
    <citation type="submission" date="2021-04" db="EMBL/GenBank/DDBJ databases">
        <authorList>
            <person name="Chebbi M.A.C M."/>
        </authorList>
    </citation>
    <scope>NUCLEOTIDE SEQUENCE</scope>
</reference>
<protein>
    <submittedName>
        <fullName evidence="1">Uncharacterized protein</fullName>
    </submittedName>
</protein>
<keyword evidence="2" id="KW-1185">Reference proteome</keyword>
<evidence type="ECO:0000313" key="1">
    <source>
        <dbReference type="EMBL" id="CAG5088924.1"/>
    </source>
</evidence>
<gene>
    <name evidence="1" type="ORF">HICCMSTLAB_LOCUS5028</name>
</gene>
<sequence length="147" mass="16318">MKIISSARIKRFDCNTLTEDSILNGIAIVPGRLPEDIEISKAAEDLLKKILNPDPRARFYWFKSVIISENSSVVRLLGSLLRLALVSAKGSFNTLARLRRNLLSATRTPIVSIPGFSFGFKLPVRLTTMVTCPGKSVSRRSGRIWST</sequence>
<dbReference type="EMBL" id="CAJNRD030001119">
    <property type="protein sequence ID" value="CAG5088924.1"/>
    <property type="molecule type" value="Genomic_DNA"/>
</dbReference>
<comment type="caution">
    <text evidence="1">The sequence shown here is derived from an EMBL/GenBank/DDBJ whole genome shotgun (WGS) entry which is preliminary data.</text>
</comment>
<accession>A0A8J2H9J8</accession>